<evidence type="ECO:0000313" key="3">
    <source>
        <dbReference type="Proteomes" id="UP001215280"/>
    </source>
</evidence>
<gene>
    <name evidence="2" type="ORF">DFH07DRAFT_949331</name>
</gene>
<feature type="compositionally biased region" description="Basic and acidic residues" evidence="1">
    <location>
        <begin position="247"/>
        <end position="267"/>
    </location>
</feature>
<evidence type="ECO:0000256" key="1">
    <source>
        <dbReference type="SAM" id="MobiDB-lite"/>
    </source>
</evidence>
<dbReference type="Proteomes" id="UP001215280">
    <property type="component" value="Unassembled WGS sequence"/>
</dbReference>
<evidence type="ECO:0000313" key="2">
    <source>
        <dbReference type="EMBL" id="KAJ7782540.1"/>
    </source>
</evidence>
<comment type="caution">
    <text evidence="2">The sequence shown here is derived from an EMBL/GenBank/DDBJ whole genome shotgun (WGS) entry which is preliminary data.</text>
</comment>
<proteinExistence type="predicted"/>
<reference evidence="2" key="1">
    <citation type="submission" date="2023-03" db="EMBL/GenBank/DDBJ databases">
        <title>Massive genome expansion in bonnet fungi (Mycena s.s.) driven by repeated elements and novel gene families across ecological guilds.</title>
        <authorList>
            <consortium name="Lawrence Berkeley National Laboratory"/>
            <person name="Harder C.B."/>
            <person name="Miyauchi S."/>
            <person name="Viragh M."/>
            <person name="Kuo A."/>
            <person name="Thoen E."/>
            <person name="Andreopoulos B."/>
            <person name="Lu D."/>
            <person name="Skrede I."/>
            <person name="Drula E."/>
            <person name="Henrissat B."/>
            <person name="Morin E."/>
            <person name="Kohler A."/>
            <person name="Barry K."/>
            <person name="LaButti K."/>
            <person name="Morin E."/>
            <person name="Salamov A."/>
            <person name="Lipzen A."/>
            <person name="Mereny Z."/>
            <person name="Hegedus B."/>
            <person name="Baldrian P."/>
            <person name="Stursova M."/>
            <person name="Weitz H."/>
            <person name="Taylor A."/>
            <person name="Grigoriev I.V."/>
            <person name="Nagy L.G."/>
            <person name="Martin F."/>
            <person name="Kauserud H."/>
        </authorList>
    </citation>
    <scope>NUCLEOTIDE SEQUENCE</scope>
    <source>
        <strain evidence="2">CBHHK188m</strain>
    </source>
</reference>
<protein>
    <submittedName>
        <fullName evidence="2">Uncharacterized protein</fullName>
    </submittedName>
</protein>
<name>A0AAD7P0C9_9AGAR</name>
<feature type="region of interest" description="Disordered" evidence="1">
    <location>
        <begin position="242"/>
        <end position="267"/>
    </location>
</feature>
<keyword evidence="3" id="KW-1185">Reference proteome</keyword>
<sequence length="267" mass="29929">MASDMSDDRDQAEENRSRCLPTLHHDDEQGISFVFASNWTTCSLTSRGQRLMITAPDYLLHLRPKVPPIHTTNSVFIFIMTSPRDLALRPHFLDFNNHWRGINTISRMNHPSLLLRGAVNSDWARSVGFRVLLHVAPIPFDSPADNQHFHVLEGQRSIGLPDCRPPRLGDAPCLIVGLFKLVAGGASGSRTGKQEDYMRAAPASPVNRDSASSFFLPLDSDDTWPILHDVISQSQSVFDRWTLSSKSEGKEGEVNGRGMDTRRERKE</sequence>
<accession>A0AAD7P0C9</accession>
<organism evidence="2 3">
    <name type="scientific">Mycena maculata</name>
    <dbReference type="NCBI Taxonomy" id="230809"/>
    <lineage>
        <taxon>Eukaryota</taxon>
        <taxon>Fungi</taxon>
        <taxon>Dikarya</taxon>
        <taxon>Basidiomycota</taxon>
        <taxon>Agaricomycotina</taxon>
        <taxon>Agaricomycetes</taxon>
        <taxon>Agaricomycetidae</taxon>
        <taxon>Agaricales</taxon>
        <taxon>Marasmiineae</taxon>
        <taxon>Mycenaceae</taxon>
        <taxon>Mycena</taxon>
    </lineage>
</organism>
<feature type="region of interest" description="Disordered" evidence="1">
    <location>
        <begin position="1"/>
        <end position="21"/>
    </location>
</feature>
<dbReference type="AlphaFoldDB" id="A0AAD7P0C9"/>
<dbReference type="EMBL" id="JARJLG010000003">
    <property type="protein sequence ID" value="KAJ7782540.1"/>
    <property type="molecule type" value="Genomic_DNA"/>
</dbReference>